<keyword evidence="3" id="KW-1185">Reference proteome</keyword>
<evidence type="ECO:0000313" key="3">
    <source>
        <dbReference type="Proteomes" id="UP000541154"/>
    </source>
</evidence>
<name>A0A8H6E7M3_PETAA</name>
<feature type="chain" id="PRO_5034964281" evidence="1">
    <location>
        <begin position="22"/>
        <end position="206"/>
    </location>
</feature>
<reference evidence="2 3" key="1">
    <citation type="submission" date="2019-04" db="EMBL/GenBank/DDBJ databases">
        <title>Aspergillus burnettii sp. nov., novel species from soil in southeast Queensland.</title>
        <authorList>
            <person name="Gilchrist C.L.M."/>
            <person name="Pitt J.I."/>
            <person name="Lange L."/>
            <person name="Lacey H.J."/>
            <person name="Vuong D."/>
            <person name="Midgley D.J."/>
            <person name="Greenfield P."/>
            <person name="Bradbury M."/>
            <person name="Lacey E."/>
            <person name="Busk P.K."/>
            <person name="Pilgaard B."/>
            <person name="Chooi Y.H."/>
            <person name="Piggott A.M."/>
        </authorList>
    </citation>
    <scope>NUCLEOTIDE SEQUENCE [LARGE SCALE GENOMIC DNA]</scope>
    <source>
        <strain evidence="2 3">FRR 5400</strain>
    </source>
</reference>
<comment type="caution">
    <text evidence="2">The sequence shown here is derived from an EMBL/GenBank/DDBJ whole genome shotgun (WGS) entry which is preliminary data.</text>
</comment>
<gene>
    <name evidence="2" type="ORF">ETB97_012869</name>
</gene>
<protein>
    <submittedName>
        <fullName evidence="2">Uncharacterized protein</fullName>
    </submittedName>
</protein>
<evidence type="ECO:0000313" key="2">
    <source>
        <dbReference type="EMBL" id="KAF5861543.1"/>
    </source>
</evidence>
<accession>A0A8H6E7M3</accession>
<evidence type="ECO:0000256" key="1">
    <source>
        <dbReference type="SAM" id="SignalP"/>
    </source>
</evidence>
<organism evidence="2 3">
    <name type="scientific">Petromyces alliaceus</name>
    <name type="common">Aspergillus alliaceus</name>
    <dbReference type="NCBI Taxonomy" id="209559"/>
    <lineage>
        <taxon>Eukaryota</taxon>
        <taxon>Fungi</taxon>
        <taxon>Dikarya</taxon>
        <taxon>Ascomycota</taxon>
        <taxon>Pezizomycotina</taxon>
        <taxon>Eurotiomycetes</taxon>
        <taxon>Eurotiomycetidae</taxon>
        <taxon>Eurotiales</taxon>
        <taxon>Aspergillaceae</taxon>
        <taxon>Aspergillus</taxon>
        <taxon>Aspergillus subgen. Circumdati</taxon>
    </lineage>
</organism>
<dbReference type="Proteomes" id="UP000541154">
    <property type="component" value="Unassembled WGS sequence"/>
</dbReference>
<feature type="signal peptide" evidence="1">
    <location>
        <begin position="1"/>
        <end position="21"/>
    </location>
</feature>
<dbReference type="EMBL" id="SPNV01000097">
    <property type="protein sequence ID" value="KAF5861543.1"/>
    <property type="molecule type" value="Genomic_DNA"/>
</dbReference>
<keyword evidence="1" id="KW-0732">Signal</keyword>
<proteinExistence type="predicted"/>
<dbReference type="AlphaFoldDB" id="A0A8H6E7M3"/>
<sequence length="206" mass="23108">MKSPLYILTALLPLAVQVAQATPVAESDADDSIIEERSNCKVKHGFDYWKYPCDSSDRTGHANKGDNVDFQCRYRNWYKTPRGWVRQSDKPNNCPLPIPVATFMFKVITPSSLTPALVPVPVTWLAAMVRLMTNRLAFTPMPVPVIAVRIEIIAPITHALAMLSNPNALARSEARSDCMYGHAGYALYSSHFFEGLLRKKRHYGLQ</sequence>